<feature type="active site" description="Proton donor" evidence="3">
    <location>
        <position position="143"/>
    </location>
</feature>
<dbReference type="STRING" id="67285.AQI88_25865"/>
<evidence type="ECO:0000313" key="6">
    <source>
        <dbReference type="Proteomes" id="UP000054241"/>
    </source>
</evidence>
<dbReference type="AlphaFoldDB" id="A0A101NI50"/>
<dbReference type="GO" id="GO:0005829">
    <property type="term" value="C:cytosol"/>
    <property type="evidence" value="ECO:0007669"/>
    <property type="project" value="TreeGrafter"/>
</dbReference>
<organism evidence="5 6">
    <name type="scientific">Streptomyces cellostaticus</name>
    <dbReference type="NCBI Taxonomy" id="67285"/>
    <lineage>
        <taxon>Bacteria</taxon>
        <taxon>Bacillati</taxon>
        <taxon>Actinomycetota</taxon>
        <taxon>Actinomycetes</taxon>
        <taxon>Kitasatosporales</taxon>
        <taxon>Streptomycetaceae</taxon>
        <taxon>Streptomyces</taxon>
    </lineage>
</organism>
<evidence type="ECO:0000256" key="4">
    <source>
        <dbReference type="PIRSR" id="PIRSR600888-3"/>
    </source>
</evidence>
<dbReference type="Gene3D" id="2.60.120.10">
    <property type="entry name" value="Jelly Rolls"/>
    <property type="match status" value="1"/>
</dbReference>
<feature type="active site" description="Proton acceptor" evidence="3">
    <location>
        <position position="73"/>
    </location>
</feature>
<dbReference type="PANTHER" id="PTHR21047:SF2">
    <property type="entry name" value="THYMIDINE DIPHOSPHO-4-KETO-RHAMNOSE 3,5-EPIMERASE"/>
    <property type="match status" value="1"/>
</dbReference>
<dbReference type="InterPro" id="IPR011051">
    <property type="entry name" value="RmlC_Cupin_sf"/>
</dbReference>
<gene>
    <name evidence="5" type="ORF">AQI88_25865</name>
</gene>
<dbReference type="CDD" id="cd00438">
    <property type="entry name" value="cupin_RmlC"/>
    <property type="match status" value="1"/>
</dbReference>
<dbReference type="PANTHER" id="PTHR21047">
    <property type="entry name" value="DTDP-6-DEOXY-D-GLUCOSE-3,5 EPIMERASE"/>
    <property type="match status" value="1"/>
</dbReference>
<proteinExistence type="inferred from homology"/>
<keyword evidence="6" id="KW-1185">Reference proteome</keyword>
<name>A0A101NI50_9ACTN</name>
<dbReference type="OrthoDB" id="9800680at2"/>
<dbReference type="GO" id="GO:0000271">
    <property type="term" value="P:polysaccharide biosynthetic process"/>
    <property type="evidence" value="ECO:0007669"/>
    <property type="project" value="TreeGrafter"/>
</dbReference>
<dbReference type="InterPro" id="IPR000888">
    <property type="entry name" value="RmlC-like"/>
</dbReference>
<evidence type="ECO:0000256" key="1">
    <source>
        <dbReference type="ARBA" id="ARBA00010154"/>
    </source>
</evidence>
<dbReference type="InterPro" id="IPR014710">
    <property type="entry name" value="RmlC-like_jellyroll"/>
</dbReference>
<dbReference type="RefSeq" id="WP_067003642.1">
    <property type="nucleotide sequence ID" value="NZ_BNDU01000005.1"/>
</dbReference>
<evidence type="ECO:0000256" key="2">
    <source>
        <dbReference type="ARBA" id="ARBA00023235"/>
    </source>
</evidence>
<dbReference type="GO" id="GO:0008830">
    <property type="term" value="F:dTDP-4-dehydrorhamnose 3,5-epimerase activity"/>
    <property type="evidence" value="ECO:0007669"/>
    <property type="project" value="InterPro"/>
</dbReference>
<reference evidence="5 6" key="1">
    <citation type="submission" date="2015-10" db="EMBL/GenBank/DDBJ databases">
        <title>Draft genome sequence of Streptomyces cellostaticus DSM 40189, type strain for the species Streptomyces cellostaticus.</title>
        <authorList>
            <person name="Ruckert C."/>
            <person name="Winkler A."/>
            <person name="Kalinowski J."/>
            <person name="Kampfer P."/>
            <person name="Glaeser S."/>
        </authorList>
    </citation>
    <scope>NUCLEOTIDE SEQUENCE [LARGE SCALE GENOMIC DNA]</scope>
    <source>
        <strain evidence="5 6">DSM 40189</strain>
    </source>
</reference>
<comment type="similarity">
    <text evidence="1">Belongs to the dTDP-4-dehydrorhamnose 3,5-epimerase family.</text>
</comment>
<comment type="caution">
    <text evidence="5">The sequence shown here is derived from an EMBL/GenBank/DDBJ whole genome shotgun (WGS) entry which is preliminary data.</text>
</comment>
<dbReference type="SUPFAM" id="SSF51182">
    <property type="entry name" value="RmlC-like cupins"/>
    <property type="match status" value="1"/>
</dbReference>
<evidence type="ECO:0000313" key="5">
    <source>
        <dbReference type="EMBL" id="KUM93615.1"/>
    </source>
</evidence>
<dbReference type="Pfam" id="PF00908">
    <property type="entry name" value="dTDP_sugar_isom"/>
    <property type="match status" value="1"/>
</dbReference>
<keyword evidence="2" id="KW-0413">Isomerase</keyword>
<accession>A0A101NI50</accession>
<dbReference type="EMBL" id="LMWL01000045">
    <property type="protein sequence ID" value="KUM93615.1"/>
    <property type="molecule type" value="Genomic_DNA"/>
</dbReference>
<sequence>MTTRQTGATAPTTVRELAIKGAFEFTPTVYPDRRGLFVTTYQQPQFAETTGHGFPVFQTCQSQSRRGVVRGVHFTSTPPGMAKHVYCGRGRALDFVVDLRVGSPTFGTWDTVRLDQESFRSTYLPVGVGHVFVAHEDDTTMVYLMSGPYVAENELAVSPLDPALGLPLTLDGVEPVLSDRDIAAPTLAQALESGILPDYEACLALEAAL</sequence>
<dbReference type="GO" id="GO:0019305">
    <property type="term" value="P:dTDP-rhamnose biosynthetic process"/>
    <property type="evidence" value="ECO:0007669"/>
    <property type="project" value="TreeGrafter"/>
</dbReference>
<evidence type="ECO:0000256" key="3">
    <source>
        <dbReference type="PIRSR" id="PIRSR600888-1"/>
    </source>
</evidence>
<dbReference type="Proteomes" id="UP000054241">
    <property type="component" value="Unassembled WGS sequence"/>
</dbReference>
<protein>
    <submittedName>
        <fullName evidence="5">dTDP-4-dehydrorhamnose 3,5-epimerase</fullName>
    </submittedName>
</protein>
<feature type="site" description="Participates in a stacking interaction with the thymidine ring of dTDP-4-oxo-6-deoxyglucose" evidence="4">
    <location>
        <position position="149"/>
    </location>
</feature>